<accession>A0A505BYK4</accession>
<dbReference type="EMBL" id="VFRH01000099">
    <property type="protein sequence ID" value="TPQ02697.1"/>
    <property type="molecule type" value="Genomic_DNA"/>
</dbReference>
<feature type="non-terminal residue" evidence="2">
    <location>
        <position position="1"/>
    </location>
</feature>
<dbReference type="Proteomes" id="UP000320106">
    <property type="component" value="Unassembled WGS sequence"/>
</dbReference>
<dbReference type="Pfam" id="PF00668">
    <property type="entry name" value="Condensation"/>
    <property type="match status" value="1"/>
</dbReference>
<sequence>WSVDVLARELCELYTARVEEREAILPELPVQFADFALWQRQMLDKPEAARRLAYWKNKLQGAPAGLELPTDRPRPAVASYRGAHVPVTLAPETVEALRALAQRQGVTLYMVLLAAFQVVLSRWSGQDDVVVGSPVAGRMLAETEPMIGFFANTLALRGDLSGNPSFETLLHRTRQTALEAYENQDVPF</sequence>
<dbReference type="GO" id="GO:0003824">
    <property type="term" value="F:catalytic activity"/>
    <property type="evidence" value="ECO:0007669"/>
    <property type="project" value="InterPro"/>
</dbReference>
<organism evidence="2 3">
    <name type="scientific">Salmonella enterica</name>
    <name type="common">Salmonella choleraesuis</name>
    <dbReference type="NCBI Taxonomy" id="28901"/>
    <lineage>
        <taxon>Bacteria</taxon>
        <taxon>Pseudomonadati</taxon>
        <taxon>Pseudomonadota</taxon>
        <taxon>Gammaproteobacteria</taxon>
        <taxon>Enterobacterales</taxon>
        <taxon>Enterobacteriaceae</taxon>
        <taxon>Salmonella</taxon>
    </lineage>
</organism>
<comment type="caution">
    <text evidence="2">The sequence shown here is derived from an EMBL/GenBank/DDBJ whole genome shotgun (WGS) entry which is preliminary data.</text>
</comment>
<proteinExistence type="predicted"/>
<evidence type="ECO:0000259" key="1">
    <source>
        <dbReference type="Pfam" id="PF00668"/>
    </source>
</evidence>
<evidence type="ECO:0000313" key="2">
    <source>
        <dbReference type="EMBL" id="TPQ02697.1"/>
    </source>
</evidence>
<name>A0A505BYK4_SALER</name>
<dbReference type="PANTHER" id="PTHR45398">
    <property type="match status" value="1"/>
</dbReference>
<feature type="non-terminal residue" evidence="2">
    <location>
        <position position="188"/>
    </location>
</feature>
<dbReference type="Gene3D" id="3.30.559.10">
    <property type="entry name" value="Chloramphenicol acetyltransferase-like domain"/>
    <property type="match status" value="1"/>
</dbReference>
<dbReference type="Gene3D" id="3.30.559.30">
    <property type="entry name" value="Nonribosomal peptide synthetase, condensation domain"/>
    <property type="match status" value="1"/>
</dbReference>
<evidence type="ECO:0000313" key="3">
    <source>
        <dbReference type="Proteomes" id="UP000320106"/>
    </source>
</evidence>
<dbReference type="InterPro" id="IPR023213">
    <property type="entry name" value="CAT-like_dom_sf"/>
</dbReference>
<dbReference type="RefSeq" id="WP_219914870.1">
    <property type="nucleotide sequence ID" value="NZ_VFRH01000099.1"/>
</dbReference>
<reference evidence="2 3" key="1">
    <citation type="submission" date="2019-06" db="EMBL/GenBank/DDBJ databases">
        <title>Comparative genome anaysis of Salmonella and Staphylococcus aureus isolated from China.</title>
        <authorList>
            <person name="Li L."/>
        </authorList>
    </citation>
    <scope>NUCLEOTIDE SEQUENCE [LARGE SCALE GENOMIC DNA]</scope>
    <source>
        <strain evidence="2 3">GSJ/2016-Sal.-012</strain>
    </source>
</reference>
<feature type="domain" description="Condensation" evidence="1">
    <location>
        <begin position="1"/>
        <end position="188"/>
    </location>
</feature>
<protein>
    <submittedName>
        <fullName evidence="2">Non-ribosomal peptide synthetase</fullName>
    </submittedName>
</protein>
<dbReference type="InterPro" id="IPR001242">
    <property type="entry name" value="Condensation_dom"/>
</dbReference>
<dbReference type="CDD" id="cd19531">
    <property type="entry name" value="LCL_NRPS-like"/>
    <property type="match status" value="1"/>
</dbReference>
<dbReference type="PANTHER" id="PTHR45398:SF1">
    <property type="entry name" value="ENZYME, PUTATIVE (JCVI)-RELATED"/>
    <property type="match status" value="1"/>
</dbReference>
<gene>
    <name evidence="2" type="ORF">FJR63_24465</name>
</gene>
<dbReference type="SUPFAM" id="SSF52777">
    <property type="entry name" value="CoA-dependent acyltransferases"/>
    <property type="match status" value="2"/>
</dbReference>
<dbReference type="AlphaFoldDB" id="A0A505BYK4"/>